<reference evidence="10" key="1">
    <citation type="journal article" date="2011" name="MBio">
        <title>Novel metabolic attributes of the genus Cyanothece, comprising a group of unicellular nitrogen-fixing Cyanobacteria.</title>
        <authorList>
            <person name="Bandyopadhyay A."/>
            <person name="Elvitigala T."/>
            <person name="Welsh E."/>
            <person name="Stockel J."/>
            <person name="Liberton M."/>
            <person name="Min H."/>
            <person name="Sherman L.A."/>
            <person name="Pakrasi H.B."/>
        </authorList>
    </citation>
    <scope>NUCLEOTIDE SEQUENCE [LARGE SCALE GENOMIC DNA]</scope>
    <source>
        <strain evidence="10">PCC 7424</strain>
    </source>
</reference>
<feature type="active site" description="Charge relay system" evidence="6">
    <location>
        <position position="263"/>
    </location>
</feature>
<evidence type="ECO:0000256" key="5">
    <source>
        <dbReference type="ARBA" id="ARBA00022825"/>
    </source>
</evidence>
<keyword evidence="3" id="KW-0645">Protease</keyword>
<keyword evidence="2 9" id="KW-0121">Carboxypeptidase</keyword>
<dbReference type="Gene3D" id="3.50.30.60">
    <property type="entry name" value="LD-carboxypeptidase A C-terminal domain-like"/>
    <property type="match status" value="1"/>
</dbReference>
<evidence type="ECO:0000256" key="4">
    <source>
        <dbReference type="ARBA" id="ARBA00022801"/>
    </source>
</evidence>
<evidence type="ECO:0000256" key="2">
    <source>
        <dbReference type="ARBA" id="ARBA00022645"/>
    </source>
</evidence>
<dbReference type="Pfam" id="PF17676">
    <property type="entry name" value="Peptidase_S66C"/>
    <property type="match status" value="1"/>
</dbReference>
<evidence type="ECO:0000259" key="7">
    <source>
        <dbReference type="Pfam" id="PF02016"/>
    </source>
</evidence>
<feature type="active site" description="Charge relay system" evidence="6">
    <location>
        <position position="333"/>
    </location>
</feature>
<gene>
    <name evidence="9" type="ordered locus">PCC7424_2258</name>
</gene>
<dbReference type="Proteomes" id="UP000002384">
    <property type="component" value="Chromosome"/>
</dbReference>
<organism evidence="9 10">
    <name type="scientific">Gloeothece citriformis (strain PCC 7424)</name>
    <name type="common">Cyanothece sp. (strain PCC 7424)</name>
    <dbReference type="NCBI Taxonomy" id="65393"/>
    <lineage>
        <taxon>Bacteria</taxon>
        <taxon>Bacillati</taxon>
        <taxon>Cyanobacteriota</taxon>
        <taxon>Cyanophyceae</taxon>
        <taxon>Oscillatoriophycideae</taxon>
        <taxon>Chroococcales</taxon>
        <taxon>Aphanothecaceae</taxon>
        <taxon>Gloeothece</taxon>
        <taxon>Gloeothece citriformis</taxon>
    </lineage>
</organism>
<feature type="domain" description="LD-carboxypeptidase N-terminal" evidence="7">
    <location>
        <begin position="60"/>
        <end position="177"/>
    </location>
</feature>
<dbReference type="PIRSF" id="PIRSF028757">
    <property type="entry name" value="LD-carboxypeptidase"/>
    <property type="match status" value="1"/>
</dbReference>
<feature type="active site" description="Nucleophile" evidence="6">
    <location>
        <position position="157"/>
    </location>
</feature>
<dbReference type="MEROPS" id="S66.001"/>
<dbReference type="HOGENOM" id="CLU_034346_3_1_3"/>
<evidence type="ECO:0000313" key="10">
    <source>
        <dbReference type="Proteomes" id="UP000002384"/>
    </source>
</evidence>
<dbReference type="InterPro" id="IPR029062">
    <property type="entry name" value="Class_I_gatase-like"/>
</dbReference>
<dbReference type="PROSITE" id="PS51318">
    <property type="entry name" value="TAT"/>
    <property type="match status" value="1"/>
</dbReference>
<keyword evidence="5" id="KW-0720">Serine protease</keyword>
<dbReference type="RefSeq" id="WP_015954285.1">
    <property type="nucleotide sequence ID" value="NC_011729.1"/>
</dbReference>
<dbReference type="InterPro" id="IPR040449">
    <property type="entry name" value="Peptidase_S66_N"/>
</dbReference>
<dbReference type="EMBL" id="CP001291">
    <property type="protein sequence ID" value="ACK70680.1"/>
    <property type="molecule type" value="Genomic_DNA"/>
</dbReference>
<dbReference type="PANTHER" id="PTHR30237">
    <property type="entry name" value="MURAMOYLTETRAPEPTIDE CARBOXYPEPTIDASE"/>
    <property type="match status" value="1"/>
</dbReference>
<dbReference type="AlphaFoldDB" id="B7KHI5"/>
<feature type="domain" description="LD-carboxypeptidase C-terminal" evidence="8">
    <location>
        <begin position="232"/>
        <end position="348"/>
    </location>
</feature>
<dbReference type="Gene3D" id="3.40.50.10740">
    <property type="entry name" value="Class I glutamine amidotransferase-like"/>
    <property type="match status" value="1"/>
</dbReference>
<evidence type="ECO:0000313" key="9">
    <source>
        <dbReference type="EMBL" id="ACK70680.1"/>
    </source>
</evidence>
<evidence type="ECO:0000256" key="6">
    <source>
        <dbReference type="PIRSR" id="PIRSR028757-1"/>
    </source>
</evidence>
<dbReference type="InterPro" id="IPR040921">
    <property type="entry name" value="Peptidase_S66C"/>
</dbReference>
<sequence>MSLFHQHQPQPNLTLKRLNRRQFLTTCTATLAGLIALSKQVKASNQPMIRPPKLYPGAGVGLISPASAVFLQEDLNIVVDAVKALGLVPYLAPHLMDRYGYLAGKDQDRAADVNQFFADPNIKMLMPLRGGWGCSRMLPYLDYNLIRKNPKIIIGFSDITALILAIYAKTGLVTFHGPNGLTSWRKDQTQSFREVLFLGEKATYQNQLAPEDSDRLMQVKNRIQIITPGKTRGKLIGGNLTLVSNLVGTPYFPDAQGAILFVEDVGEEIYRIDRLLTHLKLAGVLDQLSGFIFGQCINCDPDRYYGSLTLEEVVRDHIQPLNIPAWYGATIGHLEPVLTFPIGIEVEIDANTGTIRMLEPAVI</sequence>
<protein>
    <submittedName>
        <fullName evidence="9">Peptidase U61 LD-carboxypeptidase A</fullName>
    </submittedName>
</protein>
<dbReference type="CDD" id="cd07025">
    <property type="entry name" value="Peptidase_S66"/>
    <property type="match status" value="1"/>
</dbReference>
<evidence type="ECO:0000256" key="1">
    <source>
        <dbReference type="ARBA" id="ARBA00010233"/>
    </source>
</evidence>
<dbReference type="InterPro" id="IPR003507">
    <property type="entry name" value="S66_fam"/>
</dbReference>
<comment type="similarity">
    <text evidence="1">Belongs to the peptidase S66 family.</text>
</comment>
<evidence type="ECO:0000256" key="3">
    <source>
        <dbReference type="ARBA" id="ARBA00022670"/>
    </source>
</evidence>
<proteinExistence type="inferred from homology"/>
<dbReference type="GO" id="GO:0004180">
    <property type="term" value="F:carboxypeptidase activity"/>
    <property type="evidence" value="ECO:0007669"/>
    <property type="project" value="UniProtKB-KW"/>
</dbReference>
<dbReference type="KEGG" id="cyc:PCC7424_2258"/>
<dbReference type="InterPro" id="IPR027478">
    <property type="entry name" value="LdcA_N"/>
</dbReference>
<dbReference type="GO" id="GO:0008236">
    <property type="term" value="F:serine-type peptidase activity"/>
    <property type="evidence" value="ECO:0007669"/>
    <property type="project" value="UniProtKB-KW"/>
</dbReference>
<dbReference type="GO" id="GO:0006508">
    <property type="term" value="P:proteolysis"/>
    <property type="evidence" value="ECO:0007669"/>
    <property type="project" value="UniProtKB-KW"/>
</dbReference>
<dbReference type="Pfam" id="PF02016">
    <property type="entry name" value="Peptidase_S66"/>
    <property type="match status" value="1"/>
</dbReference>
<dbReference type="InterPro" id="IPR006311">
    <property type="entry name" value="TAT_signal"/>
</dbReference>
<dbReference type="SUPFAM" id="SSF52317">
    <property type="entry name" value="Class I glutamine amidotransferase-like"/>
    <property type="match status" value="1"/>
</dbReference>
<evidence type="ECO:0000259" key="8">
    <source>
        <dbReference type="Pfam" id="PF17676"/>
    </source>
</evidence>
<dbReference type="OrthoDB" id="9807329at2"/>
<keyword evidence="10" id="KW-1185">Reference proteome</keyword>
<keyword evidence="4" id="KW-0378">Hydrolase</keyword>
<dbReference type="eggNOG" id="COG1619">
    <property type="taxonomic scope" value="Bacteria"/>
</dbReference>
<name>B7KHI5_GLOC7</name>
<dbReference type="PANTHER" id="PTHR30237:SF2">
    <property type="entry name" value="MUREIN TETRAPEPTIDE CARBOXYPEPTIDASE"/>
    <property type="match status" value="1"/>
</dbReference>
<accession>B7KHI5</accession>
<dbReference type="InterPro" id="IPR027461">
    <property type="entry name" value="Carboxypeptidase_A_C_sf"/>
</dbReference>
<dbReference type="STRING" id="65393.PCC7424_2258"/>
<dbReference type="SUPFAM" id="SSF141986">
    <property type="entry name" value="LD-carboxypeptidase A C-terminal domain-like"/>
    <property type="match status" value="1"/>
</dbReference>